<gene>
    <name evidence="1" type="ORF">KTS45_01285</name>
</gene>
<comment type="caution">
    <text evidence="1">The sequence shown here is derived from an EMBL/GenBank/DDBJ whole genome shotgun (WGS) entry which is preliminary data.</text>
</comment>
<dbReference type="Proteomes" id="UP000766550">
    <property type="component" value="Unassembled WGS sequence"/>
</dbReference>
<organism evidence="1 2">
    <name type="scientific">Haloarcula limicola</name>
    <dbReference type="NCBI Taxonomy" id="1429915"/>
    <lineage>
        <taxon>Archaea</taxon>
        <taxon>Methanobacteriati</taxon>
        <taxon>Methanobacteriota</taxon>
        <taxon>Stenosarchaea group</taxon>
        <taxon>Halobacteria</taxon>
        <taxon>Halobacteriales</taxon>
        <taxon>Haloarculaceae</taxon>
        <taxon>Haloarcula</taxon>
    </lineage>
</organism>
<keyword evidence="2" id="KW-1185">Reference proteome</keyword>
<dbReference type="OrthoDB" id="66844at2157"/>
<dbReference type="InterPro" id="IPR023393">
    <property type="entry name" value="START-like_dom_sf"/>
</dbReference>
<evidence type="ECO:0000313" key="1">
    <source>
        <dbReference type="EMBL" id="MBV0922823.1"/>
    </source>
</evidence>
<protein>
    <submittedName>
        <fullName evidence="1">SRPBCC domain-containing protein</fullName>
    </submittedName>
</protein>
<name>A0A8J7YAA0_9EURY</name>
<accession>A0A8J7YAA0</accession>
<dbReference type="Pfam" id="PF10604">
    <property type="entry name" value="Polyketide_cyc2"/>
    <property type="match status" value="1"/>
</dbReference>
<reference evidence="1 2" key="1">
    <citation type="submission" date="2021-06" db="EMBL/GenBank/DDBJ databases">
        <title>New haloarchaea isolates fom saline soil.</title>
        <authorList>
            <person name="Duran-Viseras A."/>
            <person name="Sanchez-Porro C.S."/>
            <person name="Ventosa A."/>
        </authorList>
    </citation>
    <scope>NUCLEOTIDE SEQUENCE [LARGE SCALE GENOMIC DNA]</scope>
    <source>
        <strain evidence="1 2">JCM 183640</strain>
    </source>
</reference>
<dbReference type="SUPFAM" id="SSF55961">
    <property type="entry name" value="Bet v1-like"/>
    <property type="match status" value="1"/>
</dbReference>
<dbReference type="InterPro" id="IPR019587">
    <property type="entry name" value="Polyketide_cyclase/dehydratase"/>
</dbReference>
<dbReference type="CDD" id="cd07822">
    <property type="entry name" value="SRPBCC_4"/>
    <property type="match status" value="1"/>
</dbReference>
<proteinExistence type="predicted"/>
<sequence length="140" mass="15610">MTEIAAGIDVPATPATVWEVLTDVSAYRRWNTLLSVRGEFAVGETVDARLSVPGLPTVSFAPEITVVDPRRELSWRSTLFGVDAEHRFPLEPTAGGCRFVQRETVDGPLAARLADRFDRRLVRGFEQMNVGLRRRATELQ</sequence>
<dbReference type="PANTHER" id="PTHR36166:SF1">
    <property type="entry name" value="SRPBCC DOMAIN-CONTAINING PROTEIN"/>
    <property type="match status" value="1"/>
</dbReference>
<dbReference type="PANTHER" id="PTHR36166">
    <property type="entry name" value="CHROMOSOME 9, WHOLE GENOME SHOTGUN SEQUENCE"/>
    <property type="match status" value="1"/>
</dbReference>
<dbReference type="AlphaFoldDB" id="A0A8J7YAA0"/>
<evidence type="ECO:0000313" key="2">
    <source>
        <dbReference type="Proteomes" id="UP000766550"/>
    </source>
</evidence>
<dbReference type="RefSeq" id="WP_162315995.1">
    <property type="nucleotide sequence ID" value="NZ_JAHQXF010000001.1"/>
</dbReference>
<dbReference type="EMBL" id="JAHQXF010000001">
    <property type="protein sequence ID" value="MBV0922823.1"/>
    <property type="molecule type" value="Genomic_DNA"/>
</dbReference>
<dbReference type="Gene3D" id="3.30.530.20">
    <property type="match status" value="1"/>
</dbReference>